<evidence type="ECO:0000313" key="4">
    <source>
        <dbReference type="EMBL" id="AOO93996.1"/>
    </source>
</evidence>
<dbReference type="Gene3D" id="3.30.9.10">
    <property type="entry name" value="D-Amino Acid Oxidase, subunit A, domain 2"/>
    <property type="match status" value="2"/>
</dbReference>
<dbReference type="GO" id="GO:0055130">
    <property type="term" value="P:D-alanine catabolic process"/>
    <property type="evidence" value="ECO:0007669"/>
    <property type="project" value="TreeGrafter"/>
</dbReference>
<dbReference type="Pfam" id="PF01266">
    <property type="entry name" value="DAO"/>
    <property type="match status" value="1"/>
</dbReference>
<dbReference type="GO" id="GO:0005886">
    <property type="term" value="C:plasma membrane"/>
    <property type="evidence" value="ECO:0007669"/>
    <property type="project" value="TreeGrafter"/>
</dbReference>
<dbReference type="EMBL" id="KX491632">
    <property type="protein sequence ID" value="AOO93996.1"/>
    <property type="molecule type" value="Genomic_DNA"/>
</dbReference>
<keyword evidence="2" id="KW-0560">Oxidoreductase</keyword>
<sequence>MARVAVIGAGVIGVSSAYLLARAGHDVTLIDAAGEPGMGASAGNAAQLSWAYGDAMASPALLKHLPAIAMARDPAFRIHWQLDRDFLRWGLKFIANTPFRRWWNNTQDILRLAEQSRCELAILLKETDVEFDYRVAGKLHLYADRQSFAAAHSSVVRKNALGFEQRLLTRMEAENIEPALAAYQGEIAGAVYTPDDALGDAAEFCRQLTAWMIGRGQVSTLFGRRVSSFVQTGGVLTGLRFEDRDELHVDAAVVAAGPQILSLVSDLPEARDIRSVRGYSLTIPRSGLAPSISLTDVKRKLAFAAIGDRFRVAGLADIERPGAGFDVGRFDTLKLAASAVLPDLFDRSDELTRWSGERPMTPTSKPMIAASRRIKGLYINAGHGMLGWTLALGSARRVVDLLR</sequence>
<dbReference type="InterPro" id="IPR036188">
    <property type="entry name" value="FAD/NAD-bd_sf"/>
</dbReference>
<dbReference type="RefSeq" id="WP_028733144.1">
    <property type="nucleotide sequence ID" value="NZ_MAMO01000169.1"/>
</dbReference>
<dbReference type="GeneID" id="61424399"/>
<dbReference type="GO" id="GO:0005737">
    <property type="term" value="C:cytoplasm"/>
    <property type="evidence" value="ECO:0007669"/>
    <property type="project" value="TreeGrafter"/>
</dbReference>
<feature type="domain" description="FAD dependent oxidoreductase" evidence="3">
    <location>
        <begin position="3"/>
        <end position="401"/>
    </location>
</feature>
<reference evidence="4" key="1">
    <citation type="journal article" date="2015" name="BMC Genomics">
        <title>Transcriptome profiling of a Rhizobium leguminosarum bv. trifolii rosR mutant reveals the role of the transcriptional regulator RosR in motility, synthesis of cell-surface components, and other cellular processes.</title>
        <authorList>
            <person name="Rachwal K."/>
            <person name="Matczynska E."/>
            <person name="Janczarek M."/>
        </authorList>
    </citation>
    <scope>NUCLEOTIDE SEQUENCE</scope>
    <source>
        <strain evidence="4">Rt24.2</strain>
    </source>
</reference>
<organism evidence="4">
    <name type="scientific">Rhizobium leguminosarum bv. trifolii</name>
    <dbReference type="NCBI Taxonomy" id="386"/>
    <lineage>
        <taxon>Bacteria</taxon>
        <taxon>Pseudomonadati</taxon>
        <taxon>Pseudomonadota</taxon>
        <taxon>Alphaproteobacteria</taxon>
        <taxon>Hyphomicrobiales</taxon>
        <taxon>Rhizobiaceae</taxon>
        <taxon>Rhizobium/Agrobacterium group</taxon>
        <taxon>Rhizobium</taxon>
    </lineage>
</organism>
<dbReference type="PANTHER" id="PTHR13847:SF280">
    <property type="entry name" value="D-AMINO ACID DEHYDROGENASE"/>
    <property type="match status" value="1"/>
</dbReference>
<dbReference type="Gene3D" id="3.50.50.60">
    <property type="entry name" value="FAD/NAD(P)-binding domain"/>
    <property type="match status" value="2"/>
</dbReference>
<proteinExistence type="inferred from homology"/>
<evidence type="ECO:0000259" key="3">
    <source>
        <dbReference type="Pfam" id="PF01266"/>
    </source>
</evidence>
<dbReference type="PANTHER" id="PTHR13847">
    <property type="entry name" value="SARCOSINE DEHYDROGENASE-RELATED"/>
    <property type="match status" value="1"/>
</dbReference>
<dbReference type="SUPFAM" id="SSF54373">
    <property type="entry name" value="FAD-linked reductases, C-terminal domain"/>
    <property type="match status" value="1"/>
</dbReference>
<dbReference type="InterPro" id="IPR006076">
    <property type="entry name" value="FAD-dep_OxRdtase"/>
</dbReference>
<evidence type="ECO:0000256" key="2">
    <source>
        <dbReference type="ARBA" id="ARBA00023002"/>
    </source>
</evidence>
<name>A0A1B8R3B6_RHILT</name>
<comment type="similarity">
    <text evidence="1">Belongs to the DadA oxidoreductase family.</text>
</comment>
<accession>A0A1B8R3B6</accession>
<protein>
    <submittedName>
        <fullName evidence="4">Amino acid dehydrogenase</fullName>
    </submittedName>
</protein>
<evidence type="ECO:0000256" key="1">
    <source>
        <dbReference type="ARBA" id="ARBA00009410"/>
    </source>
</evidence>
<dbReference type="GO" id="GO:0008718">
    <property type="term" value="F:D-amino-acid dehydrogenase activity"/>
    <property type="evidence" value="ECO:0007669"/>
    <property type="project" value="TreeGrafter"/>
</dbReference>
<dbReference type="AlphaFoldDB" id="A0A1B8R3B6"/>
<dbReference type="SUPFAM" id="SSF51905">
    <property type="entry name" value="FAD/NAD(P)-binding domain"/>
    <property type="match status" value="1"/>
</dbReference>
<reference evidence="4" key="2">
    <citation type="journal article" date="2016" name="Front. Microbiol.">
        <title>The Regulatory Protein RosR Affects Rhizobium leguminosarum bv. trifolii Protein Profiles, Cell Surface Properties, and Symbiosis with Clover.</title>
        <authorList>
            <person name="Rachwal K."/>
            <person name="Boguszewska A."/>
            <person name="Kopcinska J."/>
            <person name="Karas M."/>
            <person name="Tchorzewski M."/>
            <person name="Janczarek M."/>
        </authorList>
    </citation>
    <scope>NUCLEOTIDE SEQUENCE</scope>
    <source>
        <strain evidence="4">Rt24.2</strain>
    </source>
</reference>